<feature type="region of interest" description="Disordered" evidence="16">
    <location>
        <begin position="782"/>
        <end position="874"/>
    </location>
</feature>
<sequence>MPQKKKRQPTNEPDVKHKGWFYFNVGLRTINALLLVGISFLIIGGALVAGIGAGYFAYLVEDTQTPTKKEMQKTLGEFSETSKLVYADNSNISTIRSDLSRTAVKSDQISDLLKKAIIATEDEYFNEHNGVVPKSVVRALLSEATGFGGGGGGSTLTQQLVKQQVLTNETTFKRKANEILLAMEVEKYFSKDEIVTMYLNVSPFGRNNKGQNIAGVQKAAKGIFGKDASEVNLAQAAFIAGLPQSPIVYSPYDNSGQLKENLSAGLKRKDYVLFSMYRNHDITKKEYDAAVKYDLTKDFLQRETQDNSNHDFLYYTVLGEAQEIIAENMRQADKVSDKEYKKEKVKNNYLEKAANELVSGGYTVKSTIDKDIYKAMQDAVAEYGYMLDGTDTGTVQVGNIMMDNKTGRVLGFVGGRDFNDNQYNHAFDGARPAGSSIKPILVYGPAIDQGILGTETRISDFEREWVGSDDLDEDDPNNSKGKPIVNSTNSGTNTFLTTREALNVSSNIAAVNVFDKLKSEKGETFAYDEYLKKMNYHATNQWAYEGAALGPNDVSTMEQTNGFQTLANGGVYEEGYIIESITDSEGNVVYQHKNKPVQVFSKATASIMNDLMRGILDAGITSNFKYTVSGLNWYLGQGDWVGKTGSSDEYRDSWLIVSTPAITLSSWSGVADNTLKNDSDASKRTGQYMAYLANRIYMANPDVFGVEERFQLDSSVKGYDVATVTGTEAGKVTVNKKQQTIPVATTQSLYAKGKPAEASFNFGIGGTEENYQTYWETIFGKEEEKKKETEKSKTGNTSSSGSSDASDSSNTSDSSEGNSGASSDSSNTEEETPSSDAADDDEKTAAAETDKDDPAAEKDNENKADEKQDKAEEK</sequence>
<dbReference type="PANTHER" id="PTHR32282">
    <property type="entry name" value="BINDING PROTEIN TRANSPEPTIDASE, PUTATIVE-RELATED"/>
    <property type="match status" value="1"/>
</dbReference>
<keyword evidence="8" id="KW-0133">Cell shape</keyword>
<evidence type="ECO:0000256" key="1">
    <source>
        <dbReference type="ARBA" id="ARBA00022475"/>
    </source>
</evidence>
<feature type="compositionally biased region" description="Low complexity" evidence="16">
    <location>
        <begin position="794"/>
        <end position="826"/>
    </location>
</feature>
<evidence type="ECO:0000256" key="4">
    <source>
        <dbReference type="ARBA" id="ARBA00022676"/>
    </source>
</evidence>
<dbReference type="Gene3D" id="1.10.3810.10">
    <property type="entry name" value="Biosynthetic peptidoglycan transglycosylase-like"/>
    <property type="match status" value="1"/>
</dbReference>
<dbReference type="InterPro" id="IPR050396">
    <property type="entry name" value="Glycosyltr_51/Transpeptidase"/>
</dbReference>
<feature type="domain" description="Penicillin-binding protein transpeptidase" evidence="18">
    <location>
        <begin position="400"/>
        <end position="647"/>
    </location>
</feature>
<dbReference type="Gene3D" id="3.40.710.10">
    <property type="entry name" value="DD-peptidase/beta-lactamase superfamily"/>
    <property type="match status" value="1"/>
</dbReference>
<feature type="region of interest" description="Disordered" evidence="16">
    <location>
        <begin position="467"/>
        <end position="492"/>
    </location>
</feature>
<name>A0ABV0F0T1_9ENTE</name>
<keyword evidence="5" id="KW-0808">Transferase</keyword>
<keyword evidence="13" id="KW-0961">Cell wall biogenesis/degradation</keyword>
<keyword evidence="6 17" id="KW-0812">Transmembrane</keyword>
<keyword evidence="2" id="KW-0121">Carboxypeptidase</keyword>
<keyword evidence="11 17" id="KW-0472">Membrane</keyword>
<evidence type="ECO:0000256" key="13">
    <source>
        <dbReference type="ARBA" id="ARBA00023316"/>
    </source>
</evidence>
<dbReference type="Proteomes" id="UP001429357">
    <property type="component" value="Unassembled WGS sequence"/>
</dbReference>
<protein>
    <submittedName>
        <fullName evidence="20">Penicillin-binding protein 1B</fullName>
    </submittedName>
</protein>
<reference evidence="20 21" key="2">
    <citation type="submission" date="2024-02" db="EMBL/GenBank/DDBJ databases">
        <title>The Genome Sequence of Enterococcus diestrammenae JM9A.</title>
        <authorList>
            <person name="Earl A."/>
            <person name="Manson A."/>
            <person name="Gilmore M."/>
            <person name="Sanders J."/>
            <person name="Shea T."/>
            <person name="Howe W."/>
            <person name="Livny J."/>
            <person name="Cuomo C."/>
            <person name="Neafsey D."/>
            <person name="Birren B."/>
        </authorList>
    </citation>
    <scope>NUCLEOTIDE SEQUENCE [LARGE SCALE GENOMIC DNA]</scope>
    <source>
        <strain evidence="20 21">JM9A</strain>
    </source>
</reference>
<evidence type="ECO:0000256" key="3">
    <source>
        <dbReference type="ARBA" id="ARBA00022670"/>
    </source>
</evidence>
<evidence type="ECO:0000256" key="15">
    <source>
        <dbReference type="ARBA" id="ARBA00049902"/>
    </source>
</evidence>
<dbReference type="SUPFAM" id="SSF56601">
    <property type="entry name" value="beta-lactamase/transpeptidase-like"/>
    <property type="match status" value="1"/>
</dbReference>
<evidence type="ECO:0000256" key="8">
    <source>
        <dbReference type="ARBA" id="ARBA00022960"/>
    </source>
</evidence>
<feature type="compositionally biased region" description="Acidic residues" evidence="16">
    <location>
        <begin position="827"/>
        <end position="842"/>
    </location>
</feature>
<organism evidence="20 21">
    <name type="scientific">Enterococcus diestrammenae</name>
    <dbReference type="NCBI Taxonomy" id="1155073"/>
    <lineage>
        <taxon>Bacteria</taxon>
        <taxon>Bacillati</taxon>
        <taxon>Bacillota</taxon>
        <taxon>Bacilli</taxon>
        <taxon>Lactobacillales</taxon>
        <taxon>Enterococcaceae</taxon>
        <taxon>Enterococcus</taxon>
    </lineage>
</organism>
<proteinExistence type="predicted"/>
<keyword evidence="10 17" id="KW-1133">Transmembrane helix</keyword>
<evidence type="ECO:0000313" key="21">
    <source>
        <dbReference type="Proteomes" id="UP001429357"/>
    </source>
</evidence>
<evidence type="ECO:0000256" key="11">
    <source>
        <dbReference type="ARBA" id="ARBA00023136"/>
    </source>
</evidence>
<dbReference type="PANTHER" id="PTHR32282:SF32">
    <property type="entry name" value="PENICILLIN-BINDING PROTEIN 2A"/>
    <property type="match status" value="1"/>
</dbReference>
<keyword evidence="7" id="KW-0378">Hydrolase</keyword>
<keyword evidence="3" id="KW-0645">Protease</keyword>
<comment type="catalytic activity">
    <reaction evidence="14">
        <text>Preferential cleavage: (Ac)2-L-Lys-D-Ala-|-D-Ala. Also transpeptidation of peptidyl-alanyl moieties that are N-acyl substituents of D-alanine.</text>
        <dbReference type="EC" id="3.4.16.4"/>
    </reaction>
</comment>
<accession>A0ABV0F0T1</accession>
<keyword evidence="4" id="KW-0328">Glycosyltransferase</keyword>
<feature type="compositionally biased region" description="Basic and acidic residues" evidence="16">
    <location>
        <begin position="782"/>
        <end position="793"/>
    </location>
</feature>
<dbReference type="SUPFAM" id="SSF53955">
    <property type="entry name" value="Lysozyme-like"/>
    <property type="match status" value="1"/>
</dbReference>
<evidence type="ECO:0000259" key="19">
    <source>
        <dbReference type="Pfam" id="PF00912"/>
    </source>
</evidence>
<evidence type="ECO:0000256" key="7">
    <source>
        <dbReference type="ARBA" id="ARBA00022801"/>
    </source>
</evidence>
<reference evidence="21" key="1">
    <citation type="submission" date="2016-06" db="EMBL/GenBank/DDBJ databases">
        <title>Four novel species of enterococci isolated from chicken manure.</title>
        <authorList>
            <person name="Van Tyne D."/>
        </authorList>
    </citation>
    <scope>NUCLEOTIDE SEQUENCE [LARGE SCALE GENOMIC DNA]</scope>
    <source>
        <strain evidence="21">JM9A</strain>
    </source>
</reference>
<evidence type="ECO:0000256" key="10">
    <source>
        <dbReference type="ARBA" id="ARBA00022989"/>
    </source>
</evidence>
<dbReference type="Pfam" id="PF00912">
    <property type="entry name" value="Transgly"/>
    <property type="match status" value="1"/>
</dbReference>
<dbReference type="InterPro" id="IPR012338">
    <property type="entry name" value="Beta-lactam/transpept-like"/>
</dbReference>
<dbReference type="InterPro" id="IPR036950">
    <property type="entry name" value="PBP_transglycosylase"/>
</dbReference>
<dbReference type="Pfam" id="PF00905">
    <property type="entry name" value="Transpeptidase"/>
    <property type="match status" value="1"/>
</dbReference>
<dbReference type="EMBL" id="MAEI02000001">
    <property type="protein sequence ID" value="MEO1781655.1"/>
    <property type="molecule type" value="Genomic_DNA"/>
</dbReference>
<evidence type="ECO:0000256" key="5">
    <source>
        <dbReference type="ARBA" id="ARBA00022679"/>
    </source>
</evidence>
<keyword evidence="12" id="KW-0511">Multifunctional enzyme</keyword>
<dbReference type="InterPro" id="IPR023346">
    <property type="entry name" value="Lysozyme-like_dom_sf"/>
</dbReference>
<feature type="domain" description="Glycosyl transferase family 51" evidence="19">
    <location>
        <begin position="90"/>
        <end position="274"/>
    </location>
</feature>
<evidence type="ECO:0000313" key="20">
    <source>
        <dbReference type="EMBL" id="MEO1781655.1"/>
    </source>
</evidence>
<dbReference type="RefSeq" id="WP_161868378.1">
    <property type="nucleotide sequence ID" value="NZ_MAEI02000001.1"/>
</dbReference>
<evidence type="ECO:0000256" key="9">
    <source>
        <dbReference type="ARBA" id="ARBA00022984"/>
    </source>
</evidence>
<evidence type="ECO:0000256" key="17">
    <source>
        <dbReference type="SAM" id="Phobius"/>
    </source>
</evidence>
<comment type="catalytic activity">
    <reaction evidence="15">
        <text>[GlcNAc-(1-&gt;4)-Mur2Ac(oyl-L-Ala-gamma-D-Glu-L-Lys-D-Ala-D-Ala)](n)-di-trans,octa-cis-undecaprenyl diphosphate + beta-D-GlcNAc-(1-&gt;4)-Mur2Ac(oyl-L-Ala-gamma-D-Glu-L-Lys-D-Ala-D-Ala)-di-trans,octa-cis-undecaprenyl diphosphate = [GlcNAc-(1-&gt;4)-Mur2Ac(oyl-L-Ala-gamma-D-Glu-L-Lys-D-Ala-D-Ala)](n+1)-di-trans,octa-cis-undecaprenyl diphosphate + di-trans,octa-cis-undecaprenyl diphosphate + H(+)</text>
        <dbReference type="Rhea" id="RHEA:23708"/>
        <dbReference type="Rhea" id="RHEA-COMP:9602"/>
        <dbReference type="Rhea" id="RHEA-COMP:9603"/>
        <dbReference type="ChEBI" id="CHEBI:15378"/>
        <dbReference type="ChEBI" id="CHEBI:58405"/>
        <dbReference type="ChEBI" id="CHEBI:60033"/>
        <dbReference type="ChEBI" id="CHEBI:78435"/>
        <dbReference type="EC" id="2.4.99.28"/>
    </reaction>
</comment>
<feature type="compositionally biased region" description="Basic and acidic residues" evidence="16">
    <location>
        <begin position="843"/>
        <end position="874"/>
    </location>
</feature>
<keyword evidence="21" id="KW-1185">Reference proteome</keyword>
<feature type="compositionally biased region" description="Acidic residues" evidence="16">
    <location>
        <begin position="467"/>
        <end position="476"/>
    </location>
</feature>
<gene>
    <name evidence="20" type="ORF">BAU18_001242</name>
</gene>
<comment type="caution">
    <text evidence="20">The sequence shown here is derived from an EMBL/GenBank/DDBJ whole genome shotgun (WGS) entry which is preliminary data.</text>
</comment>
<evidence type="ECO:0000256" key="12">
    <source>
        <dbReference type="ARBA" id="ARBA00023268"/>
    </source>
</evidence>
<dbReference type="InterPro" id="IPR001264">
    <property type="entry name" value="Glyco_trans_51"/>
</dbReference>
<evidence type="ECO:0000256" key="14">
    <source>
        <dbReference type="ARBA" id="ARBA00034000"/>
    </source>
</evidence>
<evidence type="ECO:0000259" key="18">
    <source>
        <dbReference type="Pfam" id="PF00905"/>
    </source>
</evidence>
<evidence type="ECO:0000256" key="2">
    <source>
        <dbReference type="ARBA" id="ARBA00022645"/>
    </source>
</evidence>
<dbReference type="Gene3D" id="3.40.50.12800">
    <property type="match status" value="1"/>
</dbReference>
<keyword evidence="1" id="KW-1003">Cell membrane</keyword>
<evidence type="ECO:0000256" key="6">
    <source>
        <dbReference type="ARBA" id="ARBA00022692"/>
    </source>
</evidence>
<keyword evidence="9" id="KW-0573">Peptidoglycan synthesis</keyword>
<dbReference type="InterPro" id="IPR001460">
    <property type="entry name" value="PCN-bd_Tpept"/>
</dbReference>
<evidence type="ECO:0000256" key="16">
    <source>
        <dbReference type="SAM" id="MobiDB-lite"/>
    </source>
</evidence>
<feature type="transmembrane region" description="Helical" evidence="17">
    <location>
        <begin position="32"/>
        <end position="58"/>
    </location>
</feature>